<dbReference type="InterPro" id="IPR005215">
    <property type="entry name" value="Trig_fac"/>
</dbReference>
<comment type="similarity">
    <text evidence="2 11 13">Belongs to the FKBP-type PPIase family. Tig subfamily.</text>
</comment>
<dbReference type="GO" id="GO:0003755">
    <property type="term" value="F:peptidyl-prolyl cis-trans isomerase activity"/>
    <property type="evidence" value="ECO:0007669"/>
    <property type="project" value="UniProtKB-UniRule"/>
</dbReference>
<comment type="domain">
    <text evidence="11">Consists of 3 domains; the N-terminus binds the ribosome, the middle domain has PPIase activity, while the C-terminus has intrinsic chaperone activity on its own.</text>
</comment>
<evidence type="ECO:0000256" key="1">
    <source>
        <dbReference type="ARBA" id="ARBA00000971"/>
    </source>
</evidence>
<evidence type="ECO:0000256" key="5">
    <source>
        <dbReference type="ARBA" id="ARBA00022618"/>
    </source>
</evidence>
<keyword evidence="5 11" id="KW-0132">Cell division</keyword>
<keyword evidence="8 11" id="KW-0413">Isomerase</keyword>
<dbReference type="PIRSF" id="PIRSF003095">
    <property type="entry name" value="Trigger_factor"/>
    <property type="match status" value="1"/>
</dbReference>
<dbReference type="PROSITE" id="PS50059">
    <property type="entry name" value="FKBP_PPIASE"/>
    <property type="match status" value="1"/>
</dbReference>
<comment type="function">
    <text evidence="11">Involved in protein export. Acts as a chaperone by maintaining the newly synthesized protein in an open conformation. Functions as a peptidyl-prolyl cis-trans isomerase.</text>
</comment>
<keyword evidence="9 11" id="KW-0131">Cell cycle</keyword>
<comment type="caution">
    <text evidence="15">The sequence shown here is derived from an EMBL/GenBank/DDBJ whole genome shotgun (WGS) entry which is preliminary data.</text>
</comment>
<dbReference type="GO" id="GO:0015031">
    <property type="term" value="P:protein transport"/>
    <property type="evidence" value="ECO:0007669"/>
    <property type="project" value="UniProtKB-UniRule"/>
</dbReference>
<keyword evidence="11" id="KW-0963">Cytoplasm</keyword>
<evidence type="ECO:0000256" key="13">
    <source>
        <dbReference type="RuleBase" id="RU003914"/>
    </source>
</evidence>
<dbReference type="EMBL" id="MFTC01000010">
    <property type="protein sequence ID" value="OGI52679.1"/>
    <property type="molecule type" value="Genomic_DNA"/>
</dbReference>
<evidence type="ECO:0000256" key="3">
    <source>
        <dbReference type="ARBA" id="ARBA00013194"/>
    </source>
</evidence>
<dbReference type="GO" id="GO:0005737">
    <property type="term" value="C:cytoplasm"/>
    <property type="evidence" value="ECO:0007669"/>
    <property type="project" value="UniProtKB-SubCell"/>
</dbReference>
<evidence type="ECO:0000259" key="14">
    <source>
        <dbReference type="PROSITE" id="PS50059"/>
    </source>
</evidence>
<dbReference type="InterPro" id="IPR008881">
    <property type="entry name" value="Trigger_fac_ribosome-bd_bac"/>
</dbReference>
<evidence type="ECO:0000256" key="10">
    <source>
        <dbReference type="ARBA" id="ARBA00029986"/>
    </source>
</evidence>
<dbReference type="Pfam" id="PF05698">
    <property type="entry name" value="Trigger_C"/>
    <property type="match status" value="1"/>
</dbReference>
<dbReference type="PANTHER" id="PTHR30560">
    <property type="entry name" value="TRIGGER FACTOR CHAPERONE AND PEPTIDYL-PROLYL CIS/TRANS ISOMERASE"/>
    <property type="match status" value="1"/>
</dbReference>
<dbReference type="InterPro" id="IPR036611">
    <property type="entry name" value="Trigger_fac_ribosome-bd_sf"/>
</dbReference>
<dbReference type="InterPro" id="IPR037041">
    <property type="entry name" value="Trigger_fac_C_sf"/>
</dbReference>
<name>A0A1F6U5U3_9PROT</name>
<evidence type="ECO:0000256" key="12">
    <source>
        <dbReference type="PROSITE-ProRule" id="PRU00277"/>
    </source>
</evidence>
<dbReference type="GO" id="GO:0051083">
    <property type="term" value="P:'de novo' cotranslational protein folding"/>
    <property type="evidence" value="ECO:0007669"/>
    <property type="project" value="TreeGrafter"/>
</dbReference>
<dbReference type="Pfam" id="PF00254">
    <property type="entry name" value="FKBP_C"/>
    <property type="match status" value="1"/>
</dbReference>
<dbReference type="GO" id="GO:0051301">
    <property type="term" value="P:cell division"/>
    <property type="evidence" value="ECO:0007669"/>
    <property type="project" value="UniProtKB-KW"/>
</dbReference>
<reference evidence="15 16" key="1">
    <citation type="journal article" date="2016" name="Nat. Commun.">
        <title>Thousands of microbial genomes shed light on interconnected biogeochemical processes in an aquifer system.</title>
        <authorList>
            <person name="Anantharaman K."/>
            <person name="Brown C.T."/>
            <person name="Hug L.A."/>
            <person name="Sharon I."/>
            <person name="Castelle C.J."/>
            <person name="Probst A.J."/>
            <person name="Thomas B.C."/>
            <person name="Singh A."/>
            <person name="Wilkins M.J."/>
            <person name="Karaoz U."/>
            <person name="Brodie E.L."/>
            <person name="Williams K.H."/>
            <person name="Hubbard S.S."/>
            <person name="Banfield J.F."/>
        </authorList>
    </citation>
    <scope>NUCLEOTIDE SEQUENCE [LARGE SCALE GENOMIC DNA]</scope>
</reference>
<organism evidence="15 16">
    <name type="scientific">Candidatus Muproteobacteria bacterium RIFCSPLOWO2_01_FULL_60_18</name>
    <dbReference type="NCBI Taxonomy" id="1817768"/>
    <lineage>
        <taxon>Bacteria</taxon>
        <taxon>Pseudomonadati</taxon>
        <taxon>Pseudomonadota</taxon>
        <taxon>Candidatus Muproteobacteria</taxon>
    </lineage>
</organism>
<dbReference type="EC" id="5.2.1.8" evidence="3 11"/>
<keyword evidence="6 11" id="KW-0697">Rotamase</keyword>
<dbReference type="Gene3D" id="1.10.3120.10">
    <property type="entry name" value="Trigger factor, C-terminal domain"/>
    <property type="match status" value="1"/>
</dbReference>
<dbReference type="InterPro" id="IPR001179">
    <property type="entry name" value="PPIase_FKBP_dom"/>
</dbReference>
<protein>
    <recommendedName>
        <fullName evidence="4 11">Trigger factor</fullName>
        <shortName evidence="11">TF</shortName>
        <ecNumber evidence="3 11">5.2.1.8</ecNumber>
    </recommendedName>
    <alternativeName>
        <fullName evidence="10 11">PPIase</fullName>
    </alternativeName>
</protein>
<evidence type="ECO:0000256" key="7">
    <source>
        <dbReference type="ARBA" id="ARBA00023186"/>
    </source>
</evidence>
<feature type="domain" description="PPIase FKBP-type" evidence="14">
    <location>
        <begin position="161"/>
        <end position="221"/>
    </location>
</feature>
<evidence type="ECO:0000256" key="2">
    <source>
        <dbReference type="ARBA" id="ARBA00005464"/>
    </source>
</evidence>
<evidence type="ECO:0000256" key="11">
    <source>
        <dbReference type="HAMAP-Rule" id="MF_00303"/>
    </source>
</evidence>
<dbReference type="SUPFAM" id="SSF102735">
    <property type="entry name" value="Trigger factor ribosome-binding domain"/>
    <property type="match status" value="1"/>
</dbReference>
<dbReference type="PANTHER" id="PTHR30560:SF3">
    <property type="entry name" value="TRIGGER FACTOR-LIKE PROTEIN TIG, CHLOROPLASTIC"/>
    <property type="match status" value="1"/>
</dbReference>
<evidence type="ECO:0000313" key="16">
    <source>
        <dbReference type="Proteomes" id="UP000179037"/>
    </source>
</evidence>
<dbReference type="NCBIfam" id="TIGR00115">
    <property type="entry name" value="tig"/>
    <property type="match status" value="1"/>
</dbReference>
<dbReference type="SUPFAM" id="SSF109998">
    <property type="entry name" value="Triger factor/SurA peptide-binding domain-like"/>
    <property type="match status" value="1"/>
</dbReference>
<sequence>MQVSVETIGTLGRRLKVAVSADQVEKEFNARLQRLSKQVKMPGFRPGKVPLKMVEAQYGGRLMDEVVGELIQTTMHEAIGSQGLRPAGDPQVQRKPVTRGEQLEYTVEFEIFPEVKRFDLAGVRIERPAVTVSEEDVNRTLETIRKQRATWKQVDREARLGDRLTIDFVGRINSKEFEGGKANAFQLVLGSGTLIEDIEHGLVGAKSGEMKHVSARFPTDYRHSMLAGQTADFDVKVNDVTEAIFPDLNETFAKDLGVKEGGLDKLRSDVKSNLEREAATRARAVIRTRVLKLLLDANPVEVPRSLLDAEIQRLKTADMSSGLNAGDEAGYERRARSRVALGLILGEFIRNRGLVPDPARVRARLEEMAADYESPQEFIQWHYAKPERLSEIEGLVMEEKVVEDLLISAQITDKPVSFQDLLKIEILVH</sequence>
<dbReference type="FunFam" id="3.10.50.40:FF:000001">
    <property type="entry name" value="Trigger factor"/>
    <property type="match status" value="1"/>
</dbReference>
<dbReference type="InterPro" id="IPR027304">
    <property type="entry name" value="Trigger_fact/SurA_dom_sf"/>
</dbReference>
<comment type="catalytic activity">
    <reaction evidence="1 11 12">
        <text>[protein]-peptidylproline (omega=180) = [protein]-peptidylproline (omega=0)</text>
        <dbReference type="Rhea" id="RHEA:16237"/>
        <dbReference type="Rhea" id="RHEA-COMP:10747"/>
        <dbReference type="Rhea" id="RHEA-COMP:10748"/>
        <dbReference type="ChEBI" id="CHEBI:83833"/>
        <dbReference type="ChEBI" id="CHEBI:83834"/>
        <dbReference type="EC" id="5.2.1.8"/>
    </reaction>
</comment>
<dbReference type="Gene3D" id="3.30.70.1050">
    <property type="entry name" value="Trigger factor ribosome-binding domain"/>
    <property type="match status" value="1"/>
</dbReference>
<dbReference type="InterPro" id="IPR008880">
    <property type="entry name" value="Trigger_fac_C"/>
</dbReference>
<dbReference type="AlphaFoldDB" id="A0A1F6U5U3"/>
<evidence type="ECO:0000256" key="6">
    <source>
        <dbReference type="ARBA" id="ARBA00023110"/>
    </source>
</evidence>
<dbReference type="Proteomes" id="UP000179037">
    <property type="component" value="Unassembled WGS sequence"/>
</dbReference>
<dbReference type="Gene3D" id="3.10.50.40">
    <property type="match status" value="1"/>
</dbReference>
<dbReference type="GO" id="GO:0044183">
    <property type="term" value="F:protein folding chaperone"/>
    <property type="evidence" value="ECO:0007669"/>
    <property type="project" value="TreeGrafter"/>
</dbReference>
<dbReference type="InterPro" id="IPR046357">
    <property type="entry name" value="PPIase_dom_sf"/>
</dbReference>
<evidence type="ECO:0000256" key="8">
    <source>
        <dbReference type="ARBA" id="ARBA00023235"/>
    </source>
</evidence>
<evidence type="ECO:0000256" key="4">
    <source>
        <dbReference type="ARBA" id="ARBA00016902"/>
    </source>
</evidence>
<dbReference type="SUPFAM" id="SSF54534">
    <property type="entry name" value="FKBP-like"/>
    <property type="match status" value="1"/>
</dbReference>
<dbReference type="STRING" id="1817768.A3A87_10400"/>
<evidence type="ECO:0000256" key="9">
    <source>
        <dbReference type="ARBA" id="ARBA00023306"/>
    </source>
</evidence>
<keyword evidence="7 11" id="KW-0143">Chaperone</keyword>
<dbReference type="HAMAP" id="MF_00303">
    <property type="entry name" value="Trigger_factor_Tig"/>
    <property type="match status" value="1"/>
</dbReference>
<accession>A0A1F6U5U3</accession>
<gene>
    <name evidence="11" type="primary">tig</name>
    <name evidence="15" type="ORF">A3A87_10400</name>
</gene>
<evidence type="ECO:0000313" key="15">
    <source>
        <dbReference type="EMBL" id="OGI52679.1"/>
    </source>
</evidence>
<dbReference type="Pfam" id="PF05697">
    <property type="entry name" value="Trigger_N"/>
    <property type="match status" value="1"/>
</dbReference>
<dbReference type="GO" id="GO:0043335">
    <property type="term" value="P:protein unfolding"/>
    <property type="evidence" value="ECO:0007669"/>
    <property type="project" value="TreeGrafter"/>
</dbReference>
<proteinExistence type="inferred from homology"/>
<dbReference type="GO" id="GO:0043022">
    <property type="term" value="F:ribosome binding"/>
    <property type="evidence" value="ECO:0007669"/>
    <property type="project" value="TreeGrafter"/>
</dbReference>
<comment type="subcellular location">
    <subcellularLocation>
        <location evidence="11">Cytoplasm</location>
    </subcellularLocation>
    <text evidence="11">About half TF is bound to the ribosome near the polypeptide exit tunnel while the other half is free in the cytoplasm.</text>
</comment>